<name>A0ABW9SIM0_9BURK</name>
<dbReference type="InterPro" id="IPR043128">
    <property type="entry name" value="Rev_trsase/Diguanyl_cyclase"/>
</dbReference>
<evidence type="ECO:0000259" key="3">
    <source>
        <dbReference type="PROSITE" id="PS50887"/>
    </source>
</evidence>
<dbReference type="Pfam" id="PF00990">
    <property type="entry name" value="GGDEF"/>
    <property type="match status" value="1"/>
</dbReference>
<dbReference type="InterPro" id="IPR000014">
    <property type="entry name" value="PAS"/>
</dbReference>
<dbReference type="CDD" id="cd00130">
    <property type="entry name" value="PAS"/>
    <property type="match status" value="1"/>
</dbReference>
<gene>
    <name evidence="4" type="ORF">GM655_01395</name>
</gene>
<dbReference type="SMART" id="SM00091">
    <property type="entry name" value="PAS"/>
    <property type="match status" value="1"/>
</dbReference>
<dbReference type="InterPro" id="IPR035965">
    <property type="entry name" value="PAS-like_dom_sf"/>
</dbReference>
<dbReference type="Gene3D" id="3.30.450.20">
    <property type="entry name" value="PAS domain"/>
    <property type="match status" value="1"/>
</dbReference>
<proteinExistence type="predicted"/>
<dbReference type="Gene3D" id="3.30.70.270">
    <property type="match status" value="1"/>
</dbReference>
<accession>A0ABW9SIM0</accession>
<dbReference type="SUPFAM" id="SSF55785">
    <property type="entry name" value="PYP-like sensor domain (PAS domain)"/>
    <property type="match status" value="1"/>
</dbReference>
<dbReference type="NCBIfam" id="TIGR00229">
    <property type="entry name" value="sensory_box"/>
    <property type="match status" value="1"/>
</dbReference>
<dbReference type="PANTHER" id="PTHR46663:SF3">
    <property type="entry name" value="SLL0267 PROTEIN"/>
    <property type="match status" value="1"/>
</dbReference>
<dbReference type="PROSITE" id="PS50113">
    <property type="entry name" value="PAC"/>
    <property type="match status" value="1"/>
</dbReference>
<dbReference type="RefSeq" id="WP_155432853.1">
    <property type="nucleotide sequence ID" value="NZ_JBHLXK010000001.1"/>
</dbReference>
<feature type="domain" description="PAC" evidence="2">
    <location>
        <begin position="74"/>
        <end position="122"/>
    </location>
</feature>
<evidence type="ECO:0000259" key="2">
    <source>
        <dbReference type="PROSITE" id="PS50113"/>
    </source>
</evidence>
<evidence type="ECO:0000313" key="4">
    <source>
        <dbReference type="EMBL" id="MTW31475.1"/>
    </source>
</evidence>
<comment type="caution">
    <text evidence="4">The sequence shown here is derived from an EMBL/GenBank/DDBJ whole genome shotgun (WGS) entry which is preliminary data.</text>
</comment>
<dbReference type="InterPro" id="IPR052163">
    <property type="entry name" value="DGC-Regulatory_Protein"/>
</dbReference>
<evidence type="ECO:0000313" key="5">
    <source>
        <dbReference type="Proteomes" id="UP000735592"/>
    </source>
</evidence>
<reference evidence="4 5" key="1">
    <citation type="submission" date="2019-11" db="EMBL/GenBank/DDBJ databases">
        <title>Type strains purchased from KCTC, JCM and DSMZ.</title>
        <authorList>
            <person name="Lu H."/>
        </authorList>
    </citation>
    <scope>NUCLEOTIDE SEQUENCE [LARGE SCALE GENOMIC DNA]</scope>
    <source>
        <strain evidence="4 5">DSM 103461</strain>
    </source>
</reference>
<dbReference type="Pfam" id="PF13426">
    <property type="entry name" value="PAS_9"/>
    <property type="match status" value="1"/>
</dbReference>
<keyword evidence="5" id="KW-1185">Reference proteome</keyword>
<dbReference type="EMBL" id="WNKW01000001">
    <property type="protein sequence ID" value="MTW31475.1"/>
    <property type="molecule type" value="Genomic_DNA"/>
</dbReference>
<dbReference type="PROSITE" id="PS50112">
    <property type="entry name" value="PAS"/>
    <property type="match status" value="1"/>
</dbReference>
<dbReference type="Proteomes" id="UP000735592">
    <property type="component" value="Unassembled WGS sequence"/>
</dbReference>
<evidence type="ECO:0000259" key="1">
    <source>
        <dbReference type="PROSITE" id="PS50112"/>
    </source>
</evidence>
<sequence length="397" mass="44159">MKKSIQKVADLMLDAIFLVQEHGQIVFVNQAASNILGYDAEELVGRNLREFIYSKDLGSTEAAMEKVLQGQRSRNFENRYVRKDGTIAYLQWSAYWMAEEQIRIGVARDVTERVQLSRTYESMAELATAAHQSSTLEMLCTSFYAILQRRAFCCGLAIACDGERWSTVSSGNVAPRAAAPVHYPLEQAGIKVGELQVHLGHQHSNDEEIFRFAAMQASAAIQRITLQADLLEAAQCDELTGLPNRRLFQDRVQSAILRAQRDSTGGALLFIDLNNFKAINDEHGHDVGDILLKTIAARISQCVRSVDTVARIGGDEFVAVLESVTSPEQAEVVIDKIRRCVAQPVLLKDICLYPSASIGLSLYLQHGDSIRELMRHADKQMYADKMRQKSAPADLPS</sequence>
<dbReference type="SUPFAM" id="SSF55073">
    <property type="entry name" value="Nucleotide cyclase"/>
    <property type="match status" value="1"/>
</dbReference>
<dbReference type="SMART" id="SM00267">
    <property type="entry name" value="GGDEF"/>
    <property type="match status" value="1"/>
</dbReference>
<feature type="domain" description="PAS" evidence="1">
    <location>
        <begin position="1"/>
        <end position="71"/>
    </location>
</feature>
<dbReference type="PROSITE" id="PS50887">
    <property type="entry name" value="GGDEF"/>
    <property type="match status" value="1"/>
</dbReference>
<feature type="domain" description="GGDEF" evidence="3">
    <location>
        <begin position="264"/>
        <end position="397"/>
    </location>
</feature>
<protein>
    <submittedName>
        <fullName evidence="4">Diguanylate cyclase</fullName>
    </submittedName>
</protein>
<dbReference type="PANTHER" id="PTHR46663">
    <property type="entry name" value="DIGUANYLATE CYCLASE DGCT-RELATED"/>
    <property type="match status" value="1"/>
</dbReference>
<dbReference type="NCBIfam" id="TIGR00254">
    <property type="entry name" value="GGDEF"/>
    <property type="match status" value="1"/>
</dbReference>
<dbReference type="CDD" id="cd01949">
    <property type="entry name" value="GGDEF"/>
    <property type="match status" value="1"/>
</dbReference>
<dbReference type="InterPro" id="IPR029787">
    <property type="entry name" value="Nucleotide_cyclase"/>
</dbReference>
<dbReference type="InterPro" id="IPR000700">
    <property type="entry name" value="PAS-assoc_C"/>
</dbReference>
<dbReference type="InterPro" id="IPR000160">
    <property type="entry name" value="GGDEF_dom"/>
</dbReference>
<organism evidence="4 5">
    <name type="scientific">Pseudoduganella danionis</name>
    <dbReference type="NCBI Taxonomy" id="1890295"/>
    <lineage>
        <taxon>Bacteria</taxon>
        <taxon>Pseudomonadati</taxon>
        <taxon>Pseudomonadota</taxon>
        <taxon>Betaproteobacteria</taxon>
        <taxon>Burkholderiales</taxon>
        <taxon>Oxalobacteraceae</taxon>
        <taxon>Telluria group</taxon>
        <taxon>Pseudoduganella</taxon>
    </lineage>
</organism>